<proteinExistence type="predicted"/>
<reference evidence="2 3" key="1">
    <citation type="submission" date="2024-09" db="EMBL/GenBank/DDBJ databases">
        <authorList>
            <person name="Sun Q."/>
            <person name="Mori K."/>
        </authorList>
    </citation>
    <scope>NUCLEOTIDE SEQUENCE [LARGE SCALE GENOMIC DNA]</scope>
    <source>
        <strain evidence="2 3">TBRC 3947</strain>
    </source>
</reference>
<dbReference type="Proteomes" id="UP001589867">
    <property type="component" value="Unassembled WGS sequence"/>
</dbReference>
<protein>
    <submittedName>
        <fullName evidence="2">Uncharacterized protein</fullName>
    </submittedName>
</protein>
<dbReference type="RefSeq" id="WP_377258362.1">
    <property type="nucleotide sequence ID" value="NZ_JBHLUH010000071.1"/>
</dbReference>
<comment type="caution">
    <text evidence="2">The sequence shown here is derived from an EMBL/GenBank/DDBJ whole genome shotgun (WGS) entry which is preliminary data.</text>
</comment>
<organism evidence="2 3">
    <name type="scientific">Phytohabitans kaempferiae</name>
    <dbReference type="NCBI Taxonomy" id="1620943"/>
    <lineage>
        <taxon>Bacteria</taxon>
        <taxon>Bacillati</taxon>
        <taxon>Actinomycetota</taxon>
        <taxon>Actinomycetes</taxon>
        <taxon>Micromonosporales</taxon>
        <taxon>Micromonosporaceae</taxon>
    </lineage>
</organism>
<keyword evidence="3" id="KW-1185">Reference proteome</keyword>
<evidence type="ECO:0000313" key="2">
    <source>
        <dbReference type="EMBL" id="MFC0532391.1"/>
    </source>
</evidence>
<feature type="region of interest" description="Disordered" evidence="1">
    <location>
        <begin position="193"/>
        <end position="277"/>
    </location>
</feature>
<accession>A0ABV6MCC3</accession>
<feature type="compositionally biased region" description="Polar residues" evidence="1">
    <location>
        <begin position="252"/>
        <end position="269"/>
    </location>
</feature>
<evidence type="ECO:0000313" key="3">
    <source>
        <dbReference type="Proteomes" id="UP001589867"/>
    </source>
</evidence>
<dbReference type="EMBL" id="JBHLUH010000071">
    <property type="protein sequence ID" value="MFC0532391.1"/>
    <property type="molecule type" value="Genomic_DNA"/>
</dbReference>
<sequence>MGTRVVTVNDVLDGHVALDIQCLDRIYLNAYVLKLQTSAQVVAFLSGHLGYPFPSPVLFNKIGQRFRQAVAAYAEANDIPWIKFGKDDDKLATMSPHLRRQAVTGRSGVAAIGVGQEFQRVWTATEGKTSTGTPRWSFYKADRRVTCYYFLRPSVRRSSRCAYFPYPGKIWINGHEWAKRQATKAGIAYTELSNGLQPDRSQRRCQPRRRPVQAPAVPGSSQGEGVPASLRPTRRATPTDQEVIGKSPDTPIHTSPMSLTGTPSLTQHNEPTERSIQ</sequence>
<evidence type="ECO:0000256" key="1">
    <source>
        <dbReference type="SAM" id="MobiDB-lite"/>
    </source>
</evidence>
<name>A0ABV6MCC3_9ACTN</name>
<gene>
    <name evidence="2" type="ORF">ACFFIA_32570</name>
</gene>